<accession>A0A9N9E3U5</accession>
<evidence type="ECO:0000259" key="1">
    <source>
        <dbReference type="Pfam" id="PF10551"/>
    </source>
</evidence>
<organism evidence="2 3">
    <name type="scientific">Cetraspora pellucida</name>
    <dbReference type="NCBI Taxonomy" id="1433469"/>
    <lineage>
        <taxon>Eukaryota</taxon>
        <taxon>Fungi</taxon>
        <taxon>Fungi incertae sedis</taxon>
        <taxon>Mucoromycota</taxon>
        <taxon>Glomeromycotina</taxon>
        <taxon>Glomeromycetes</taxon>
        <taxon>Diversisporales</taxon>
        <taxon>Gigasporaceae</taxon>
        <taxon>Cetraspora</taxon>
    </lineage>
</organism>
<dbReference type="AlphaFoldDB" id="A0A9N9E3U5"/>
<sequence length="218" mass="25448">MLPPASHQFTNYDKLLNYVRNFTRAQGYAITVKRTCSDKNDRIKNVLLKYNRGASINISEHPIVSRLDAGQLDQNDPSSIAISRMIYNSLYSICQERLNSRTPIQALLDELQGLDFKFEYKYNYQNYIKHLFFTHRLSIALTHTYSNETEADYKWALSYVSRIFNGISYPNVIVTDRELALISAISKIFPTTKQILCIWHINKNILAKCRHHFDTEEQ</sequence>
<dbReference type="InterPro" id="IPR052579">
    <property type="entry name" value="Zinc_finger_SWIM"/>
</dbReference>
<comment type="caution">
    <text evidence="2">The sequence shown here is derived from an EMBL/GenBank/DDBJ whole genome shotgun (WGS) entry which is preliminary data.</text>
</comment>
<evidence type="ECO:0000313" key="3">
    <source>
        <dbReference type="Proteomes" id="UP000789759"/>
    </source>
</evidence>
<dbReference type="InterPro" id="IPR018289">
    <property type="entry name" value="MULE_transposase_dom"/>
</dbReference>
<feature type="domain" description="MULE transposase" evidence="1">
    <location>
        <begin position="146"/>
        <end position="204"/>
    </location>
</feature>
<evidence type="ECO:0000313" key="2">
    <source>
        <dbReference type="EMBL" id="CAG8662882.1"/>
    </source>
</evidence>
<dbReference type="Pfam" id="PF10551">
    <property type="entry name" value="MULE"/>
    <property type="match status" value="1"/>
</dbReference>
<dbReference type="Proteomes" id="UP000789759">
    <property type="component" value="Unassembled WGS sequence"/>
</dbReference>
<dbReference type="PANTHER" id="PTHR31569:SF4">
    <property type="entry name" value="SWIM-TYPE DOMAIN-CONTAINING PROTEIN"/>
    <property type="match status" value="1"/>
</dbReference>
<keyword evidence="3" id="KW-1185">Reference proteome</keyword>
<proteinExistence type="predicted"/>
<reference evidence="2" key="1">
    <citation type="submission" date="2021-06" db="EMBL/GenBank/DDBJ databases">
        <authorList>
            <person name="Kallberg Y."/>
            <person name="Tangrot J."/>
            <person name="Rosling A."/>
        </authorList>
    </citation>
    <scope>NUCLEOTIDE SEQUENCE</scope>
    <source>
        <strain evidence="2">FL966</strain>
    </source>
</reference>
<protein>
    <submittedName>
        <fullName evidence="2">24206_t:CDS:1</fullName>
    </submittedName>
</protein>
<dbReference type="PANTHER" id="PTHR31569">
    <property type="entry name" value="SWIM-TYPE DOMAIN-CONTAINING PROTEIN"/>
    <property type="match status" value="1"/>
</dbReference>
<dbReference type="EMBL" id="CAJVQA010007853">
    <property type="protein sequence ID" value="CAG8662882.1"/>
    <property type="molecule type" value="Genomic_DNA"/>
</dbReference>
<dbReference type="OrthoDB" id="4950677at2759"/>
<name>A0A9N9E3U5_9GLOM</name>
<gene>
    <name evidence="2" type="ORF">CPELLU_LOCUS9887</name>
</gene>